<evidence type="ECO:0000313" key="1">
    <source>
        <dbReference type="EMBL" id="CAB4123272.1"/>
    </source>
</evidence>
<protein>
    <submittedName>
        <fullName evidence="1">Uncharacterized protein</fullName>
    </submittedName>
</protein>
<gene>
    <name evidence="1" type="ORF">UFOVP42_10</name>
</gene>
<dbReference type="EMBL" id="LR796169">
    <property type="protein sequence ID" value="CAB4123272.1"/>
    <property type="molecule type" value="Genomic_DNA"/>
</dbReference>
<proteinExistence type="predicted"/>
<accession>A0A6J5KQ13</accession>
<reference evidence="1" key="1">
    <citation type="submission" date="2020-04" db="EMBL/GenBank/DDBJ databases">
        <authorList>
            <person name="Chiriac C."/>
            <person name="Salcher M."/>
            <person name="Ghai R."/>
            <person name="Kavagutti S V."/>
        </authorList>
    </citation>
    <scope>NUCLEOTIDE SEQUENCE</scope>
</reference>
<sequence>MLIVKNENWSHSEEYRHQCEVRYVLKARQEHGLQSFRLWVEKIGLSKRWHLISQDFNEQWKKGNRGAKDDWRK</sequence>
<name>A0A6J5KQ13_9CAUD</name>
<organism evidence="1">
    <name type="scientific">uncultured Caudovirales phage</name>
    <dbReference type="NCBI Taxonomy" id="2100421"/>
    <lineage>
        <taxon>Viruses</taxon>
        <taxon>Duplodnaviria</taxon>
        <taxon>Heunggongvirae</taxon>
        <taxon>Uroviricota</taxon>
        <taxon>Caudoviricetes</taxon>
        <taxon>Peduoviridae</taxon>
        <taxon>Maltschvirus</taxon>
        <taxon>Maltschvirus maltsch</taxon>
    </lineage>
</organism>